<dbReference type="STRING" id="1611254.A0A2G5U8T7"/>
<evidence type="ECO:0000313" key="4">
    <source>
        <dbReference type="Proteomes" id="UP000230233"/>
    </source>
</evidence>
<sequence length="385" mass="45131">MIHRQLQLFWLLLCRSSSAIVNIANTLLSLVYNLLNVFLKLSSPRKWLADQPQKSMENRARFRLLHLDYVAIREVLNVLDPTDYINFSKVSKACRKLSAIKKPYKVCLTILTSSSIMIVNGSITYQIRWTNVKNNYGTRMEWLWWDESRKYLDRCSENPLDDMKEFYQYARSLVGVDIDRAVFDMDHFNGKCREIVDWLGLNFSEMQALCVSGRDQRQEELQYVLDNVKVKDSLNICAETIEQLPLKIPETIQKLCITNGSWITLDYVMSLKMSQLALRDTHLTNQDLNEFLKSWMQMKSHRNLESFETDLTNHEDFPVVGLRGITYKMGPRRPELCPDYTAVGESFEVTRKDGLQSSICVFKRETTFVVIMYTRLSRFYDPERI</sequence>
<name>A0A2G5U8T7_9PELO</name>
<dbReference type="PANTHER" id="PTHR21503:SF8">
    <property type="entry name" value="F-BOX ASSOCIATED DOMAIN-CONTAINING PROTEIN-RELATED"/>
    <property type="match status" value="1"/>
</dbReference>
<dbReference type="Pfam" id="PF07735">
    <property type="entry name" value="FBA_2"/>
    <property type="match status" value="1"/>
</dbReference>
<dbReference type="InterPro" id="IPR012885">
    <property type="entry name" value="F-box_Sdz-33"/>
</dbReference>
<dbReference type="AlphaFoldDB" id="A0A2G5U8T7"/>
<organism evidence="3 4">
    <name type="scientific">Caenorhabditis nigoni</name>
    <dbReference type="NCBI Taxonomy" id="1611254"/>
    <lineage>
        <taxon>Eukaryota</taxon>
        <taxon>Metazoa</taxon>
        <taxon>Ecdysozoa</taxon>
        <taxon>Nematoda</taxon>
        <taxon>Chromadorea</taxon>
        <taxon>Rhabditida</taxon>
        <taxon>Rhabditina</taxon>
        <taxon>Rhabditomorpha</taxon>
        <taxon>Rhabditoidea</taxon>
        <taxon>Rhabditidae</taxon>
        <taxon>Peloderinae</taxon>
        <taxon>Caenorhabditis</taxon>
    </lineage>
</organism>
<dbReference type="EMBL" id="PDUG01000004">
    <property type="protein sequence ID" value="PIC35927.1"/>
    <property type="molecule type" value="Genomic_DNA"/>
</dbReference>
<dbReference type="Proteomes" id="UP000230233">
    <property type="component" value="Chromosome IV"/>
</dbReference>
<dbReference type="InterPro" id="IPR001810">
    <property type="entry name" value="F-box_dom"/>
</dbReference>
<dbReference type="PANTHER" id="PTHR21503">
    <property type="entry name" value="F-BOX-CONTAINING HYPOTHETICAL PROTEIN C.ELEGANS"/>
    <property type="match status" value="1"/>
</dbReference>
<dbReference type="Pfam" id="PF00646">
    <property type="entry name" value="F-box"/>
    <property type="match status" value="1"/>
</dbReference>
<feature type="domain" description="Sdz-33 F-box" evidence="2">
    <location>
        <begin position="248"/>
        <end position="308"/>
    </location>
</feature>
<evidence type="ECO:0000259" key="2">
    <source>
        <dbReference type="Pfam" id="PF07735"/>
    </source>
</evidence>
<gene>
    <name evidence="3" type="primary">Cnig_chr_IV.g15116</name>
    <name evidence="3" type="ORF">B9Z55_015116</name>
</gene>
<comment type="caution">
    <text evidence="3">The sequence shown here is derived from an EMBL/GenBank/DDBJ whole genome shotgun (WGS) entry which is preliminary data.</text>
</comment>
<keyword evidence="4" id="KW-1185">Reference proteome</keyword>
<evidence type="ECO:0000259" key="1">
    <source>
        <dbReference type="Pfam" id="PF00646"/>
    </source>
</evidence>
<protein>
    <submittedName>
        <fullName evidence="3">Uncharacterized protein</fullName>
    </submittedName>
</protein>
<dbReference type="OrthoDB" id="5910822at2759"/>
<reference evidence="4" key="1">
    <citation type="submission" date="2017-10" db="EMBL/GenBank/DDBJ databases">
        <title>Rapid genome shrinkage in a self-fertile nematode reveals novel sperm competition proteins.</title>
        <authorList>
            <person name="Yin D."/>
            <person name="Schwarz E.M."/>
            <person name="Thomas C.G."/>
            <person name="Felde R.L."/>
            <person name="Korf I.F."/>
            <person name="Cutter A.D."/>
            <person name="Schartner C.M."/>
            <person name="Ralston E.J."/>
            <person name="Meyer B.J."/>
            <person name="Haag E.S."/>
        </authorList>
    </citation>
    <scope>NUCLEOTIDE SEQUENCE [LARGE SCALE GENOMIC DNA]</scope>
    <source>
        <strain evidence="4">JU1422</strain>
    </source>
</reference>
<feature type="domain" description="F-box" evidence="1">
    <location>
        <begin position="64"/>
        <end position="104"/>
    </location>
</feature>
<evidence type="ECO:0000313" key="3">
    <source>
        <dbReference type="EMBL" id="PIC35927.1"/>
    </source>
</evidence>
<proteinExistence type="predicted"/>
<accession>A0A2G5U8T7</accession>